<organism evidence="2 3">
    <name type="scientific">Sellimonas caecigallum</name>
    <dbReference type="NCBI Taxonomy" id="2592333"/>
    <lineage>
        <taxon>Bacteria</taxon>
        <taxon>Bacillati</taxon>
        <taxon>Bacillota</taxon>
        <taxon>Clostridia</taxon>
        <taxon>Lachnospirales</taxon>
        <taxon>Lachnospiraceae</taxon>
        <taxon>Sellimonas</taxon>
    </lineage>
</organism>
<reference evidence="2 3" key="1">
    <citation type="journal article" date="2020" name="New Microbes New Infect">
        <title>Sellimonas caecigallum sp. nov., description and genome sequence of a new member of the Sellimonas genus isolated from the cecum of feral chicken.</title>
        <authorList>
            <person name="Wongkuna S."/>
            <person name="Ghimire S."/>
            <person name="Antony L."/>
            <person name="Chankhamhaengdecha S."/>
            <person name="Janvilisri T."/>
            <person name="Scaria J."/>
        </authorList>
    </citation>
    <scope>NUCLEOTIDE SEQUENCE [LARGE SCALE GENOMIC DNA]</scope>
    <source>
        <strain evidence="2 3">SW451</strain>
    </source>
</reference>
<comment type="caution">
    <text evidence="2">The sequence shown here is derived from an EMBL/GenBank/DDBJ whole genome shotgun (WGS) entry which is preliminary data.</text>
</comment>
<evidence type="ECO:0000313" key="3">
    <source>
        <dbReference type="Proteomes" id="UP000779049"/>
    </source>
</evidence>
<protein>
    <submittedName>
        <fullName evidence="2">Tape measure protein</fullName>
    </submittedName>
</protein>
<feature type="domain" description="Tape measure protein N-terminal" evidence="1">
    <location>
        <begin position="56"/>
        <end position="238"/>
    </location>
</feature>
<dbReference type="EMBL" id="VIRV01000005">
    <property type="protein sequence ID" value="MBY0758519.1"/>
    <property type="molecule type" value="Genomic_DNA"/>
</dbReference>
<dbReference type="InterPro" id="IPR016024">
    <property type="entry name" value="ARM-type_fold"/>
</dbReference>
<proteinExistence type="predicted"/>
<dbReference type="Proteomes" id="UP000779049">
    <property type="component" value="Unassembled WGS sequence"/>
</dbReference>
<accession>A0ABS7L625</accession>
<dbReference type="SUPFAM" id="SSF48371">
    <property type="entry name" value="ARM repeat"/>
    <property type="match status" value="1"/>
</dbReference>
<dbReference type="NCBIfam" id="TIGR02675">
    <property type="entry name" value="tape_meas_nterm"/>
    <property type="match status" value="1"/>
</dbReference>
<evidence type="ECO:0000259" key="1">
    <source>
        <dbReference type="Pfam" id="PF20155"/>
    </source>
</evidence>
<name>A0ABS7L625_9FIRM</name>
<sequence length="751" mass="79213">MAGYDGSLKFDTEISEKGFNSGITKLGSLAKGGLSVLAGAIGTVTAALGAGAVAGLKYNASIETYQTSFEVMTGSAEKAAEVIDRLKKVGAETPFELPELADTTQLLMNYGLTADEAMDKMMMLGDISQGSADKMSRIAMAYGQMSSAGKVQLEDVKQMIEAGFNPLQEISESTGESMASLYDRISEGTLSVDEITASMQRATSEGGKYYQSMQKQSQTVSGMISTLKDNAQQLLGEVVQPISDSMVNTLLPAAIDSINQMAKAFQTQGVDGLIQAGSQVLANLLTGIAQGLPNVITMASQIITSILTSLNANIPQIVTAGGQILQSLLMGMLQVLPQIGLFAIKLIQELYTQISSAAPGLLQQGYELLNNIVTGFAQAIPEALPKILDFIQGIGEQLAAAAPIMVQKGFELLSKLAEGIVSAIPILVTRVPEIISTFANIINDNFPAILMKGVELIGQLVAGIIQAIPTIIANIPKIISAIVDTLMAFQWVNLGRNIIKGLGDGIGAMKDFVKQKGKDILNAIKGAIQNLPSILLNIGKSAVSDLGNALRSGIGIVKSAASGLVSGIVNTISSIPGKMLSIGKNIVQGLWNGISDMTGWIIDKIGGFASSVVDSICSFFGINSPSKLMRDEVGKYLAQGVGVGFVENVPTDDMSNEMKRSVQTLKTASVKITAAPVTGTFALAGGGTYRYDDEISGLREAILKVAKASNRPVVATFNIDGKRIAKVMAKPMTEEQERLERLNSRKRGIKK</sequence>
<dbReference type="Pfam" id="PF20155">
    <property type="entry name" value="TMP_3"/>
    <property type="match status" value="1"/>
</dbReference>
<gene>
    <name evidence="2" type="ORF">FLB61_05355</name>
</gene>
<dbReference type="InterPro" id="IPR013491">
    <property type="entry name" value="Tape_meas_N"/>
</dbReference>
<dbReference type="RefSeq" id="WP_221919575.1">
    <property type="nucleotide sequence ID" value="NZ_CP173660.1"/>
</dbReference>
<keyword evidence="3" id="KW-1185">Reference proteome</keyword>
<evidence type="ECO:0000313" key="2">
    <source>
        <dbReference type="EMBL" id="MBY0758519.1"/>
    </source>
</evidence>